<sequence>MVTTDLITPQSDLTSETSDVIGSSSMARNLFNDFATAGEEYGSHSPQHVGINCKESSHKSKDLTLKHRK</sequence>
<gene>
    <name evidence="2" type="ORF">COLO4_05944</name>
</gene>
<organism evidence="2 3">
    <name type="scientific">Corchorus olitorius</name>
    <dbReference type="NCBI Taxonomy" id="93759"/>
    <lineage>
        <taxon>Eukaryota</taxon>
        <taxon>Viridiplantae</taxon>
        <taxon>Streptophyta</taxon>
        <taxon>Embryophyta</taxon>
        <taxon>Tracheophyta</taxon>
        <taxon>Spermatophyta</taxon>
        <taxon>Magnoliopsida</taxon>
        <taxon>eudicotyledons</taxon>
        <taxon>Gunneridae</taxon>
        <taxon>Pentapetalae</taxon>
        <taxon>rosids</taxon>
        <taxon>malvids</taxon>
        <taxon>Malvales</taxon>
        <taxon>Malvaceae</taxon>
        <taxon>Grewioideae</taxon>
        <taxon>Apeibeae</taxon>
        <taxon>Corchorus</taxon>
    </lineage>
</organism>
<dbReference type="AlphaFoldDB" id="A0A1R3KPH6"/>
<protein>
    <submittedName>
        <fullName evidence="2">Uncharacterized protein</fullName>
    </submittedName>
</protein>
<keyword evidence="3" id="KW-1185">Reference proteome</keyword>
<feature type="region of interest" description="Disordered" evidence="1">
    <location>
        <begin position="41"/>
        <end position="69"/>
    </location>
</feature>
<accession>A0A1R3KPH6</accession>
<proteinExistence type="predicted"/>
<evidence type="ECO:0000313" key="3">
    <source>
        <dbReference type="Proteomes" id="UP000187203"/>
    </source>
</evidence>
<comment type="caution">
    <text evidence="2">The sequence shown here is derived from an EMBL/GenBank/DDBJ whole genome shotgun (WGS) entry which is preliminary data.</text>
</comment>
<name>A0A1R3KPH6_9ROSI</name>
<dbReference type="EMBL" id="AWUE01012536">
    <property type="protein sequence ID" value="OMP08954.1"/>
    <property type="molecule type" value="Genomic_DNA"/>
</dbReference>
<evidence type="ECO:0000256" key="1">
    <source>
        <dbReference type="SAM" id="MobiDB-lite"/>
    </source>
</evidence>
<feature type="compositionally biased region" description="Basic and acidic residues" evidence="1">
    <location>
        <begin position="55"/>
        <end position="69"/>
    </location>
</feature>
<dbReference type="Proteomes" id="UP000187203">
    <property type="component" value="Unassembled WGS sequence"/>
</dbReference>
<reference evidence="3" key="1">
    <citation type="submission" date="2013-09" db="EMBL/GenBank/DDBJ databases">
        <title>Corchorus olitorius genome sequencing.</title>
        <authorList>
            <person name="Alam M."/>
            <person name="Haque M.S."/>
            <person name="Islam M.S."/>
            <person name="Emdad E.M."/>
            <person name="Islam M.M."/>
            <person name="Ahmed B."/>
            <person name="Halim A."/>
            <person name="Hossen Q.M.M."/>
            <person name="Hossain M.Z."/>
            <person name="Ahmed R."/>
            <person name="Khan M.M."/>
            <person name="Islam R."/>
            <person name="Rashid M.M."/>
            <person name="Khan S.A."/>
            <person name="Rahman M.S."/>
            <person name="Alam M."/>
            <person name="Yahiya A.S."/>
            <person name="Khan M.S."/>
            <person name="Azam M.S."/>
            <person name="Haque T."/>
            <person name="Lashkar M.Z.H."/>
            <person name="Akhand A.I."/>
            <person name="Morshed G."/>
            <person name="Roy S."/>
            <person name="Uddin K.S."/>
            <person name="Rabeya T."/>
            <person name="Hossain A.S."/>
            <person name="Chowdhury A."/>
            <person name="Snigdha A.R."/>
            <person name="Mortoza M.S."/>
            <person name="Matin S.A."/>
            <person name="Hoque S.M.E."/>
            <person name="Islam M.K."/>
            <person name="Roy D.K."/>
            <person name="Haider R."/>
            <person name="Moosa M.M."/>
            <person name="Elias S.M."/>
            <person name="Hasan A.M."/>
            <person name="Jahan S."/>
            <person name="Shafiuddin M."/>
            <person name="Mahmood N."/>
            <person name="Shommy N.S."/>
        </authorList>
    </citation>
    <scope>NUCLEOTIDE SEQUENCE [LARGE SCALE GENOMIC DNA]</scope>
    <source>
        <strain evidence="3">cv. O-4</strain>
    </source>
</reference>
<feature type="region of interest" description="Disordered" evidence="1">
    <location>
        <begin position="1"/>
        <end position="20"/>
    </location>
</feature>
<evidence type="ECO:0000313" key="2">
    <source>
        <dbReference type="EMBL" id="OMP08954.1"/>
    </source>
</evidence>